<keyword evidence="6 7" id="KW-0012">Acyltransferase</keyword>
<keyword evidence="4" id="KW-0808">Transferase</keyword>
<dbReference type="GO" id="GO:0009247">
    <property type="term" value="P:glycolipid biosynthetic process"/>
    <property type="evidence" value="ECO:0007669"/>
    <property type="project" value="UniProtKB-ARBA"/>
</dbReference>
<reference evidence="7" key="1">
    <citation type="journal article" date="2021" name="PeerJ">
        <title>Extensive microbial diversity within the chicken gut microbiome revealed by metagenomics and culture.</title>
        <authorList>
            <person name="Gilroy R."/>
            <person name="Ravi A."/>
            <person name="Getino M."/>
            <person name="Pursley I."/>
            <person name="Horton D.L."/>
            <person name="Alikhan N.F."/>
            <person name="Baker D."/>
            <person name="Gharbi K."/>
            <person name="Hall N."/>
            <person name="Watson M."/>
            <person name="Adriaenssens E.M."/>
            <person name="Foster-Nyarko E."/>
            <person name="Jarju S."/>
            <person name="Secka A."/>
            <person name="Antonio M."/>
            <person name="Oren A."/>
            <person name="Chaudhuri R.R."/>
            <person name="La Ragione R."/>
            <person name="Hildebrand F."/>
            <person name="Pallen M.J."/>
        </authorList>
    </citation>
    <scope>NUCLEOTIDE SEQUENCE</scope>
    <source>
        <strain evidence="7">ChiGjej4B4-7305</strain>
    </source>
</reference>
<evidence type="ECO:0000256" key="4">
    <source>
        <dbReference type="ARBA" id="ARBA00022679"/>
    </source>
</evidence>
<dbReference type="EMBL" id="DXBY01000070">
    <property type="protein sequence ID" value="HIZ34997.1"/>
    <property type="molecule type" value="Genomic_DNA"/>
</dbReference>
<evidence type="ECO:0000256" key="5">
    <source>
        <dbReference type="ARBA" id="ARBA00023136"/>
    </source>
</evidence>
<accession>A0A9D2ECX7</accession>
<sequence length="322" mass="35683">MSALDPARLMLVAWRIVPRLPRGLVRGIFDVIAVVAHALRISGVRQLERNLARLTDTTAVPELRRLSRAGMRSYMRYYCEAFQLPGMSEAEVDARVRSTGYEQYTERVADGGTAVLALGHSGNWDLAGAWANRHIGTVITVAERLEPPELFEAFVGFREALGMVIVPLDKGGSTFRQLLRQSRRPGIVPLLADRDLSSTGVDVQIGDHEVRVAPGPAALALARGIPVMPVVIHYERLTGARRRAARSPWGIHIHFLPEVPVPAGDAGTTSTERVAQMTRDWFTAYARVLAQYPQDWHMLQKVYTADLDPDRLARARAQAEEP</sequence>
<organism evidence="7 8">
    <name type="scientific">Candidatus Ruania gallistercoris</name>
    <dbReference type="NCBI Taxonomy" id="2838746"/>
    <lineage>
        <taxon>Bacteria</taxon>
        <taxon>Bacillati</taxon>
        <taxon>Actinomycetota</taxon>
        <taxon>Actinomycetes</taxon>
        <taxon>Micrococcales</taxon>
        <taxon>Ruaniaceae</taxon>
        <taxon>Ruania</taxon>
    </lineage>
</organism>
<dbReference type="NCBIfam" id="NF005919">
    <property type="entry name" value="PRK07920.1"/>
    <property type="match status" value="1"/>
</dbReference>
<evidence type="ECO:0000256" key="2">
    <source>
        <dbReference type="ARBA" id="ARBA00022475"/>
    </source>
</evidence>
<dbReference type="PANTHER" id="PTHR30606">
    <property type="entry name" value="LIPID A BIOSYNTHESIS LAUROYL ACYLTRANSFERASE"/>
    <property type="match status" value="1"/>
</dbReference>
<name>A0A9D2ECX7_9MICO</name>
<dbReference type="InterPro" id="IPR004960">
    <property type="entry name" value="LipA_acyltrans"/>
</dbReference>
<evidence type="ECO:0000256" key="6">
    <source>
        <dbReference type="ARBA" id="ARBA00023315"/>
    </source>
</evidence>
<evidence type="ECO:0000313" key="7">
    <source>
        <dbReference type="EMBL" id="HIZ34997.1"/>
    </source>
</evidence>
<protein>
    <submittedName>
        <fullName evidence="7">Phosphatidylinositol mannoside acyltransferase</fullName>
    </submittedName>
</protein>
<comment type="subcellular location">
    <subcellularLocation>
        <location evidence="1">Cell inner membrane</location>
    </subcellularLocation>
</comment>
<dbReference type="Pfam" id="PF03279">
    <property type="entry name" value="Lip_A_acyltrans"/>
    <property type="match status" value="1"/>
</dbReference>
<dbReference type="PANTHER" id="PTHR30606:SF10">
    <property type="entry name" value="PHOSPHATIDYLINOSITOL MANNOSIDE ACYLTRANSFERASE"/>
    <property type="match status" value="1"/>
</dbReference>
<evidence type="ECO:0000256" key="3">
    <source>
        <dbReference type="ARBA" id="ARBA00022519"/>
    </source>
</evidence>
<keyword evidence="5" id="KW-0472">Membrane</keyword>
<dbReference type="GO" id="GO:0005886">
    <property type="term" value="C:plasma membrane"/>
    <property type="evidence" value="ECO:0007669"/>
    <property type="project" value="UniProtKB-SubCell"/>
</dbReference>
<dbReference type="GO" id="GO:0016746">
    <property type="term" value="F:acyltransferase activity"/>
    <property type="evidence" value="ECO:0007669"/>
    <property type="project" value="UniProtKB-KW"/>
</dbReference>
<evidence type="ECO:0000313" key="8">
    <source>
        <dbReference type="Proteomes" id="UP000824037"/>
    </source>
</evidence>
<comment type="caution">
    <text evidence="7">The sequence shown here is derived from an EMBL/GenBank/DDBJ whole genome shotgun (WGS) entry which is preliminary data.</text>
</comment>
<dbReference type="Proteomes" id="UP000824037">
    <property type="component" value="Unassembled WGS sequence"/>
</dbReference>
<evidence type="ECO:0000256" key="1">
    <source>
        <dbReference type="ARBA" id="ARBA00004533"/>
    </source>
</evidence>
<dbReference type="AlphaFoldDB" id="A0A9D2ECX7"/>
<proteinExistence type="predicted"/>
<reference evidence="7" key="2">
    <citation type="submission" date="2021-04" db="EMBL/GenBank/DDBJ databases">
        <authorList>
            <person name="Gilroy R."/>
        </authorList>
    </citation>
    <scope>NUCLEOTIDE SEQUENCE</scope>
    <source>
        <strain evidence="7">ChiGjej4B4-7305</strain>
    </source>
</reference>
<gene>
    <name evidence="7" type="ORF">H9815_04400</name>
</gene>
<keyword evidence="2" id="KW-1003">Cell membrane</keyword>
<keyword evidence="3" id="KW-0997">Cell inner membrane</keyword>